<name>A0A031JW75_9SPHN</name>
<protein>
    <recommendedName>
        <fullName evidence="1">Phytase-like domain-containing protein</fullName>
    </recommendedName>
</protein>
<comment type="caution">
    <text evidence="2">The sequence shown here is derived from an EMBL/GenBank/DDBJ whole genome shotgun (WGS) entry which is preliminary data.</text>
</comment>
<evidence type="ECO:0000259" key="1">
    <source>
        <dbReference type="Pfam" id="PF13449"/>
    </source>
</evidence>
<dbReference type="Pfam" id="PF13449">
    <property type="entry name" value="Phytase-like"/>
    <property type="match status" value="1"/>
</dbReference>
<reference evidence="2 3" key="1">
    <citation type="submission" date="2014-03" db="EMBL/GenBank/DDBJ databases">
        <title>Whole genome sequence of Novosphingobium resinovorum KF1.</title>
        <authorList>
            <person name="Gan H.M."/>
            <person name="Gan H.Y."/>
            <person name="Chew T.H."/>
            <person name="Savka M.A."/>
        </authorList>
    </citation>
    <scope>NUCLEOTIDE SEQUENCE [LARGE SCALE GENOMIC DNA]</scope>
    <source>
        <strain evidence="2 3">KF1</strain>
    </source>
</reference>
<dbReference type="RefSeq" id="WP_008831829.1">
    <property type="nucleotide sequence ID" value="NZ_JFYZ01000010.1"/>
</dbReference>
<organism evidence="2 3">
    <name type="scientific">Novosphingobium resinovorum</name>
    <dbReference type="NCBI Taxonomy" id="158500"/>
    <lineage>
        <taxon>Bacteria</taxon>
        <taxon>Pseudomonadati</taxon>
        <taxon>Pseudomonadota</taxon>
        <taxon>Alphaproteobacteria</taxon>
        <taxon>Sphingomonadales</taxon>
        <taxon>Sphingomonadaceae</taxon>
        <taxon>Novosphingobium</taxon>
    </lineage>
</organism>
<gene>
    <name evidence="2" type="ORF">BV97_02029</name>
</gene>
<proteinExistence type="predicted"/>
<evidence type="ECO:0000313" key="2">
    <source>
        <dbReference type="EMBL" id="EZP82006.1"/>
    </source>
</evidence>
<dbReference type="STRING" id="158500.BES08_13975"/>
<dbReference type="PATRIC" id="fig|158500.4.peg.2067"/>
<evidence type="ECO:0000313" key="3">
    <source>
        <dbReference type="Proteomes" id="UP000024329"/>
    </source>
</evidence>
<feature type="domain" description="Phytase-like" evidence="1">
    <location>
        <begin position="71"/>
        <end position="312"/>
    </location>
</feature>
<dbReference type="InterPro" id="IPR027372">
    <property type="entry name" value="Phytase-like_dom"/>
</dbReference>
<dbReference type="Proteomes" id="UP000024329">
    <property type="component" value="Unassembled WGS sequence"/>
</dbReference>
<dbReference type="eggNOG" id="COG4246">
    <property type="taxonomic scope" value="Bacteria"/>
</dbReference>
<accession>A0A031JW75</accession>
<dbReference type="AlphaFoldDB" id="A0A031JW75"/>
<dbReference type="EMBL" id="JFYZ01000010">
    <property type="protein sequence ID" value="EZP82006.1"/>
    <property type="molecule type" value="Genomic_DNA"/>
</dbReference>
<sequence>MRRSIALLLVVSPLLWITWGRSPRHESPKDLPVIDAVVPEDLPDRRKLAEYLGPFKLEGAWQIKSRHTMVFGYSALVPEPDGRLTAFNDSGDILRFAPPGVPGLPPRPNWIRFERKAATKAARDVESATRDPASGGYWLGLEGRNSIVKVDGKFRATGEVTPRAMSGWGVNTGPEALARLKDGRFVTIREVTPSWRESRLHDALIFSGDPISHPHPQRFRFDGPDNFSVVDMAVLPDGRALILMRRLLWPMPMRFVGRIVIADTARIRPGNVWHSAPLASLASVLPVDNFEAIAAVPRADGRITVWLMSDDNAMRVLQRTLLWKLSVDPKLLPWPK</sequence>